<dbReference type="EMBL" id="JBHTLX010000023">
    <property type="protein sequence ID" value="MFD1250129.1"/>
    <property type="molecule type" value="Genomic_DNA"/>
</dbReference>
<proteinExistence type="predicted"/>
<comment type="caution">
    <text evidence="1">The sequence shown here is derived from an EMBL/GenBank/DDBJ whole genome shotgun (WGS) entry which is preliminary data.</text>
</comment>
<evidence type="ECO:0000313" key="1">
    <source>
        <dbReference type="EMBL" id="MFD1250129.1"/>
    </source>
</evidence>
<dbReference type="Proteomes" id="UP001597229">
    <property type="component" value="Unassembled WGS sequence"/>
</dbReference>
<reference evidence="2" key="1">
    <citation type="journal article" date="2019" name="Int. J. Syst. Evol. Microbiol.">
        <title>The Global Catalogue of Microorganisms (GCM) 10K type strain sequencing project: providing services to taxonomists for standard genome sequencing and annotation.</title>
        <authorList>
            <consortium name="The Broad Institute Genomics Platform"/>
            <consortium name="The Broad Institute Genome Sequencing Center for Infectious Disease"/>
            <person name="Wu L."/>
            <person name="Ma J."/>
        </authorList>
    </citation>
    <scope>NUCLEOTIDE SEQUENCE [LARGE SCALE GENOMIC DNA]</scope>
    <source>
        <strain evidence="2">CCUG 52478</strain>
    </source>
</reference>
<protein>
    <recommendedName>
        <fullName evidence="3">NERD domain-containing protein</fullName>
    </recommendedName>
</protein>
<dbReference type="RefSeq" id="WP_367919439.1">
    <property type="nucleotide sequence ID" value="NZ_BAABAC010000023.1"/>
</dbReference>
<name>A0ABW3W502_9ACTN</name>
<accession>A0ABW3W502</accession>
<gene>
    <name evidence="1" type="ORF">ACFQ3F_20190</name>
</gene>
<organism evidence="1 2">
    <name type="scientific">Nocardioides ginsengisoli</name>
    <dbReference type="NCBI Taxonomy" id="363868"/>
    <lineage>
        <taxon>Bacteria</taxon>
        <taxon>Bacillati</taxon>
        <taxon>Actinomycetota</taxon>
        <taxon>Actinomycetes</taxon>
        <taxon>Propionibacteriales</taxon>
        <taxon>Nocardioidaceae</taxon>
        <taxon>Nocardioides</taxon>
    </lineage>
</organism>
<sequence>MDVPSGGVPTWVVKRWRRHGQDRLYVELADGTKVGYGDLEAGTAHPSAPPYEPLLLCAIADWKGRHPPAPITSVLTRVLGAQADDGRWRVLHAIPPGPRAGAINQLVIGPGGVFTITTTRRPGAGVRVLRSARHQAERAGRRLGAAYGHPVAVEGLVVPADSDEVGVTSRSSGVAVVPQRLLADWLLRHGDTLAPAAVESLYDVARRPSTWH</sequence>
<keyword evidence="2" id="KW-1185">Reference proteome</keyword>
<evidence type="ECO:0008006" key="3">
    <source>
        <dbReference type="Google" id="ProtNLM"/>
    </source>
</evidence>
<evidence type="ECO:0000313" key="2">
    <source>
        <dbReference type="Proteomes" id="UP001597229"/>
    </source>
</evidence>